<gene>
    <name evidence="2" type="ORF">ZHAS_00002878</name>
</gene>
<dbReference type="EMBL" id="KE524650">
    <property type="protein sequence ID" value="KFB35923.1"/>
    <property type="molecule type" value="Genomic_DNA"/>
</dbReference>
<feature type="compositionally biased region" description="Low complexity" evidence="1">
    <location>
        <begin position="9"/>
        <end position="30"/>
    </location>
</feature>
<name>A0A084VD79_ANOSI</name>
<evidence type="ECO:0000256" key="1">
    <source>
        <dbReference type="SAM" id="MobiDB-lite"/>
    </source>
</evidence>
<evidence type="ECO:0000313" key="3">
    <source>
        <dbReference type="EnsemblMetazoa" id="ASIC002878-PA"/>
    </source>
</evidence>
<organism evidence="2">
    <name type="scientific">Anopheles sinensis</name>
    <name type="common">Mosquito</name>
    <dbReference type="NCBI Taxonomy" id="74873"/>
    <lineage>
        <taxon>Eukaryota</taxon>
        <taxon>Metazoa</taxon>
        <taxon>Ecdysozoa</taxon>
        <taxon>Arthropoda</taxon>
        <taxon>Hexapoda</taxon>
        <taxon>Insecta</taxon>
        <taxon>Pterygota</taxon>
        <taxon>Neoptera</taxon>
        <taxon>Endopterygota</taxon>
        <taxon>Diptera</taxon>
        <taxon>Nematocera</taxon>
        <taxon>Culicoidea</taxon>
        <taxon>Culicidae</taxon>
        <taxon>Anophelinae</taxon>
        <taxon>Anopheles</taxon>
    </lineage>
</organism>
<feature type="region of interest" description="Disordered" evidence="1">
    <location>
        <begin position="178"/>
        <end position="207"/>
    </location>
</feature>
<proteinExistence type="predicted"/>
<dbReference type="EMBL" id="ATLV01011187">
    <property type="status" value="NOT_ANNOTATED_CDS"/>
    <property type="molecule type" value="Genomic_DNA"/>
</dbReference>
<accession>A0A084VD79</accession>
<dbReference type="Proteomes" id="UP000030765">
    <property type="component" value="Unassembled WGS sequence"/>
</dbReference>
<dbReference type="VEuPathDB" id="VectorBase:ASIS017772"/>
<protein>
    <submittedName>
        <fullName evidence="2 3">Uncharacterized protein</fullName>
    </submittedName>
</protein>
<dbReference type="AlphaFoldDB" id="A0A084VD79"/>
<reference evidence="2 4" key="1">
    <citation type="journal article" date="2014" name="BMC Genomics">
        <title>Genome sequence of Anopheles sinensis provides insight into genetics basis of mosquito competence for malaria parasites.</title>
        <authorList>
            <person name="Zhou D."/>
            <person name="Zhang D."/>
            <person name="Ding G."/>
            <person name="Shi L."/>
            <person name="Hou Q."/>
            <person name="Ye Y."/>
            <person name="Xu Y."/>
            <person name="Zhou H."/>
            <person name="Xiong C."/>
            <person name="Li S."/>
            <person name="Yu J."/>
            <person name="Hong S."/>
            <person name="Yu X."/>
            <person name="Zou P."/>
            <person name="Chen C."/>
            <person name="Chang X."/>
            <person name="Wang W."/>
            <person name="Lv Y."/>
            <person name="Sun Y."/>
            <person name="Ma L."/>
            <person name="Shen B."/>
            <person name="Zhu C."/>
        </authorList>
    </citation>
    <scope>NUCLEOTIDE SEQUENCE [LARGE SCALE GENOMIC DNA]</scope>
</reference>
<sequence>MVNLVERPTTTTTTTTTTETETTNETITPTAGGTDVSRLQPWFPSTVPTAAGSAIAENRFPLFLEQAGSSAPDSDDEIGASAEGGQRVEKFANVATPFAGGFRASSCNDTVTLNGVAGRKVYLNELSKSWREEVTAGDHSCHSEPNGIDHDHEMTSTVAAVTSAANKAVAALMQYRQQQQQQQQSQPTASANGNKMDWLPGLGWNVV</sequence>
<evidence type="ECO:0000313" key="2">
    <source>
        <dbReference type="EMBL" id="KFB35923.1"/>
    </source>
</evidence>
<evidence type="ECO:0000313" key="4">
    <source>
        <dbReference type="Proteomes" id="UP000030765"/>
    </source>
</evidence>
<dbReference type="VEuPathDB" id="VectorBase:ASIC002878"/>
<keyword evidence="4" id="KW-1185">Reference proteome</keyword>
<dbReference type="EnsemblMetazoa" id="ASIC002878-RA">
    <property type="protein sequence ID" value="ASIC002878-PA"/>
    <property type="gene ID" value="ASIC002878"/>
</dbReference>
<reference evidence="3" key="2">
    <citation type="submission" date="2020-05" db="UniProtKB">
        <authorList>
            <consortium name="EnsemblMetazoa"/>
        </authorList>
    </citation>
    <scope>IDENTIFICATION</scope>
</reference>
<feature type="region of interest" description="Disordered" evidence="1">
    <location>
        <begin position="1"/>
        <end position="38"/>
    </location>
</feature>